<dbReference type="RefSeq" id="XP_010784066.1">
    <property type="nucleotide sequence ID" value="XM_010785764.1"/>
</dbReference>
<gene>
    <name evidence="4" type="primary">LOC104958056</name>
</gene>
<dbReference type="GO" id="GO:0005886">
    <property type="term" value="C:plasma membrane"/>
    <property type="evidence" value="ECO:0007669"/>
    <property type="project" value="TreeGrafter"/>
</dbReference>
<dbReference type="SUPFAM" id="SSF48065">
    <property type="entry name" value="DBL homology domain (DH-domain)"/>
    <property type="match status" value="1"/>
</dbReference>
<dbReference type="SMART" id="SM00325">
    <property type="entry name" value="RhoGEF"/>
    <property type="match status" value="1"/>
</dbReference>
<protein>
    <submittedName>
        <fullName evidence="4">Pleckstrin homology domain-containing family G member 5-like</fullName>
    </submittedName>
</protein>
<dbReference type="AlphaFoldDB" id="A0A6I9PDM9"/>
<dbReference type="Gene3D" id="1.20.900.10">
    <property type="entry name" value="Dbl homology (DH) domain"/>
    <property type="match status" value="1"/>
</dbReference>
<evidence type="ECO:0000313" key="3">
    <source>
        <dbReference type="Proteomes" id="UP000504611"/>
    </source>
</evidence>
<dbReference type="Proteomes" id="UP000504611">
    <property type="component" value="Unplaced"/>
</dbReference>
<feature type="domain" description="DH" evidence="2">
    <location>
        <begin position="329"/>
        <end position="517"/>
    </location>
</feature>
<dbReference type="GeneID" id="104958056"/>
<evidence type="ECO:0000259" key="2">
    <source>
        <dbReference type="PROSITE" id="PS50010"/>
    </source>
</evidence>
<dbReference type="PROSITE" id="PS50010">
    <property type="entry name" value="DH_2"/>
    <property type="match status" value="1"/>
</dbReference>
<dbReference type="GO" id="GO:0030424">
    <property type="term" value="C:axon"/>
    <property type="evidence" value="ECO:0007669"/>
    <property type="project" value="TreeGrafter"/>
</dbReference>
<dbReference type="InterPro" id="IPR035899">
    <property type="entry name" value="DBL_dom_sf"/>
</dbReference>
<dbReference type="GO" id="GO:0005085">
    <property type="term" value="F:guanyl-nucleotide exchange factor activity"/>
    <property type="evidence" value="ECO:0007669"/>
    <property type="project" value="InterPro"/>
</dbReference>
<proteinExistence type="predicted"/>
<evidence type="ECO:0000313" key="4">
    <source>
        <dbReference type="RefSeq" id="XP_010784066.1"/>
    </source>
</evidence>
<dbReference type="GO" id="GO:0043542">
    <property type="term" value="P:endothelial cell migration"/>
    <property type="evidence" value="ECO:0007669"/>
    <property type="project" value="TreeGrafter"/>
</dbReference>
<keyword evidence="3" id="KW-1185">Reference proteome</keyword>
<sequence>MHFDRHPRFDLQPQASILARNVSTRSCPPRTSPPSDLEEEEDGSNDRGERKTGGMKLKKKPRRRHTDDPSKECFSLKFDLNVDINTEIVPAMKKKTLREVLGPVFERNGIELCRVDLFLDQSNTPLSLNFEAYRFGGHYLKVKARVGDELKVEQGVKDLRSLSLPNMKPSEGQSPYILAPCSERVEHGSLGRKENVDLLGQARRRKNMTEFLGEANIPIPEALGGLGSLPGIGAGPDSWKNRAASRFSGFFSSSAGTGAFGKEADRLEQLQSKLHSYMTFGLPKVPQQLSFNQDSWEEEEEEQETNLVLEDSWQMLLDDSETLTRRQFHQQEAIWELLQTEATYIKKLRVITDLFLCGLLNLQDSGLLTEVEPTKLFSNIQELVVLHTALWNSVMLPVLQKARQNRALLDPSDLHQGFQTFGSRFQPYIRYCMEEEGIMENMRTLLRDNDLFRTYVTSVVGNGTGGIVGKEGPDVLVKVKASGLMAVHGSDGGQMFAGLSTPYGRHSSTGLFTAQLL</sequence>
<dbReference type="GO" id="GO:0007266">
    <property type="term" value="P:Rho protein signal transduction"/>
    <property type="evidence" value="ECO:0007669"/>
    <property type="project" value="TreeGrafter"/>
</dbReference>
<dbReference type="InterPro" id="IPR029071">
    <property type="entry name" value="Ubiquitin-like_domsf"/>
</dbReference>
<accession>A0A6I9PDM9</accession>
<name>A0A6I9PDM9_9TELE</name>
<dbReference type="CDD" id="cd17068">
    <property type="entry name" value="RBD_PLEKHG5"/>
    <property type="match status" value="1"/>
</dbReference>
<dbReference type="Pfam" id="PF00621">
    <property type="entry name" value="RhoGEF"/>
    <property type="match status" value="1"/>
</dbReference>
<feature type="compositionally biased region" description="Low complexity" evidence="1">
    <location>
        <begin position="23"/>
        <end position="35"/>
    </location>
</feature>
<dbReference type="OrthoDB" id="660555at2759"/>
<reference evidence="4" key="1">
    <citation type="submission" date="2025-08" db="UniProtKB">
        <authorList>
            <consortium name="RefSeq"/>
        </authorList>
    </citation>
    <scope>IDENTIFICATION</scope>
    <source>
        <tissue evidence="4">Muscle</tissue>
    </source>
</reference>
<dbReference type="KEGG" id="ncc:104958056"/>
<dbReference type="PANTHER" id="PTHR13217:SF11">
    <property type="entry name" value="PLECKSTRIN HOMOLOGY DOMAIN-CONTAINING FAMILY G MEMBER 5"/>
    <property type="match status" value="1"/>
</dbReference>
<dbReference type="SUPFAM" id="SSF54236">
    <property type="entry name" value="Ubiquitin-like"/>
    <property type="match status" value="1"/>
</dbReference>
<dbReference type="GO" id="GO:0030139">
    <property type="term" value="C:endocytic vesicle"/>
    <property type="evidence" value="ECO:0007669"/>
    <property type="project" value="TreeGrafter"/>
</dbReference>
<dbReference type="InterPro" id="IPR040181">
    <property type="entry name" value="PKHG5/7"/>
</dbReference>
<organism evidence="3 4">
    <name type="scientific">Notothenia coriiceps</name>
    <name type="common">black rockcod</name>
    <dbReference type="NCBI Taxonomy" id="8208"/>
    <lineage>
        <taxon>Eukaryota</taxon>
        <taxon>Metazoa</taxon>
        <taxon>Chordata</taxon>
        <taxon>Craniata</taxon>
        <taxon>Vertebrata</taxon>
        <taxon>Euteleostomi</taxon>
        <taxon>Actinopterygii</taxon>
        <taxon>Neopterygii</taxon>
        <taxon>Teleostei</taxon>
        <taxon>Neoteleostei</taxon>
        <taxon>Acanthomorphata</taxon>
        <taxon>Eupercaria</taxon>
        <taxon>Perciformes</taxon>
        <taxon>Notothenioidei</taxon>
        <taxon>Nototheniidae</taxon>
        <taxon>Notothenia</taxon>
    </lineage>
</organism>
<dbReference type="PANTHER" id="PTHR13217">
    <property type="entry name" value="PLECKSTRIN HOMOLOGY DOMAIN-CONTAINING FAMILY G MEMBER 7"/>
    <property type="match status" value="1"/>
</dbReference>
<evidence type="ECO:0000256" key="1">
    <source>
        <dbReference type="SAM" id="MobiDB-lite"/>
    </source>
</evidence>
<dbReference type="InterPro" id="IPR000219">
    <property type="entry name" value="DH_dom"/>
</dbReference>
<feature type="region of interest" description="Disordered" evidence="1">
    <location>
        <begin position="1"/>
        <end position="70"/>
    </location>
</feature>